<protein>
    <submittedName>
        <fullName evidence="1">Uncharacterized protein</fullName>
    </submittedName>
</protein>
<evidence type="ECO:0000313" key="4">
    <source>
        <dbReference type="Proteomes" id="UP000325296"/>
    </source>
</evidence>
<evidence type="ECO:0000313" key="1">
    <source>
        <dbReference type="EMBL" id="KAA2228583.1"/>
    </source>
</evidence>
<accession>A0A5B2UNJ4</accession>
<sequence>MELRTLFALIIGGFCGLVHAQVQVPSPSTFSITKPVAKPQTKFTLLDAEAPAPPSEELIAKFLTVREALFDARGIDVPQLTDDIVAAMSDAELLGRQGKYQLALNRLLTLERYMPLEEMPSHRVHGFTGWLYARLGNVERSQKHVALASAYQALLTQRIGKGDTQDNPLRTVLSTEPVEWSIARGVRAMNFKSSLYKGQLVSTMDFVEPVPSTQPKRLYSVLDIRTKALELKRSEHFGSLPPEKLNSEQRSLIELVRNKREQFLSDPGLRYGDLRTRLDAVLTEATSLEEAGKPREALAKLREIEALRPIQDIPTPRLWKVYGRLAGKTGEDDQQREMNGLLFGVQQAIATSGDARSAATAIPVMFVEEEHDWLVARRLTAKRRALQAHGTEQFNVWGVEEHDGTPHDVYFNITRMTALAGEEL</sequence>
<dbReference type="RefSeq" id="WP_090290710.1">
    <property type="nucleotide sequence ID" value="NZ_BMNU01000006.1"/>
</dbReference>
<dbReference type="EMBL" id="LT629800">
    <property type="protein sequence ID" value="SDU86227.1"/>
    <property type="molecule type" value="Genomic_DNA"/>
</dbReference>
<evidence type="ECO:0000313" key="3">
    <source>
        <dbReference type="Proteomes" id="UP000199620"/>
    </source>
</evidence>
<reference evidence="1 4" key="2">
    <citation type="submission" date="2019-09" db="EMBL/GenBank/DDBJ databases">
        <title>Draft genome sequence of Pseudomonas brenneri CCUG 51514(T).</title>
        <authorList>
            <person name="Tunovic T."/>
            <person name="Pineiro-Iglesias B."/>
            <person name="Unosson C."/>
            <person name="Inganas E."/>
            <person name="Ohlen M."/>
            <person name="Cardew S."/>
            <person name="Jensie-Markopoulos S."/>
            <person name="Salva-Serra F."/>
            <person name="Jaen-Luchoro D."/>
            <person name="Svensson-Stadler L."/>
            <person name="Chun J."/>
            <person name="Moore E."/>
        </authorList>
    </citation>
    <scope>NUCLEOTIDE SEQUENCE [LARGE SCALE GENOMIC DNA]</scope>
    <source>
        <strain evidence="1 4">CCUG 51514</strain>
    </source>
</reference>
<keyword evidence="3" id="KW-1185">Reference proteome</keyword>
<proteinExistence type="predicted"/>
<organism evidence="1 4">
    <name type="scientific">Pseudomonas brenneri</name>
    <dbReference type="NCBI Taxonomy" id="129817"/>
    <lineage>
        <taxon>Bacteria</taxon>
        <taxon>Pseudomonadati</taxon>
        <taxon>Pseudomonadota</taxon>
        <taxon>Gammaproteobacteria</taxon>
        <taxon>Pseudomonadales</taxon>
        <taxon>Pseudomonadaceae</taxon>
        <taxon>Pseudomonas</taxon>
    </lineage>
</organism>
<reference evidence="2 3" key="1">
    <citation type="submission" date="2016-10" db="EMBL/GenBank/DDBJ databases">
        <authorList>
            <person name="Varghese N."/>
            <person name="Submissions S."/>
        </authorList>
    </citation>
    <scope>NUCLEOTIDE SEQUENCE [LARGE SCALE GENOMIC DNA]</scope>
    <source>
        <strain evidence="2 3">BS2771</strain>
    </source>
</reference>
<gene>
    <name evidence="1" type="ORF">F1720_18385</name>
    <name evidence="2" type="ORF">SAMN04490181_0683</name>
</gene>
<evidence type="ECO:0000313" key="2">
    <source>
        <dbReference type="EMBL" id="SDU86227.1"/>
    </source>
</evidence>
<dbReference type="Proteomes" id="UP000325296">
    <property type="component" value="Unassembled WGS sequence"/>
</dbReference>
<dbReference type="Proteomes" id="UP000199620">
    <property type="component" value="Chromosome I"/>
</dbReference>
<dbReference type="EMBL" id="VUOL01000010">
    <property type="protein sequence ID" value="KAA2228583.1"/>
    <property type="molecule type" value="Genomic_DNA"/>
</dbReference>
<dbReference type="AlphaFoldDB" id="A0A5B2UNJ4"/>
<name>A0A5B2UNJ4_9PSED</name>